<dbReference type="Proteomes" id="UP001358586">
    <property type="component" value="Chromosome 8"/>
</dbReference>
<protein>
    <submittedName>
        <fullName evidence="1">Uncharacterized protein</fullName>
    </submittedName>
</protein>
<evidence type="ECO:0000313" key="2">
    <source>
        <dbReference type="Proteomes" id="UP001358586"/>
    </source>
</evidence>
<evidence type="ECO:0000313" key="1">
    <source>
        <dbReference type="EMBL" id="KAK5812108.1"/>
    </source>
</evidence>
<dbReference type="EMBL" id="JARKNE010000008">
    <property type="protein sequence ID" value="KAK5812108.1"/>
    <property type="molecule type" value="Genomic_DNA"/>
</dbReference>
<reference evidence="1 2" key="1">
    <citation type="submission" date="2023-03" db="EMBL/GenBank/DDBJ databases">
        <title>WGS of Gossypium arboreum.</title>
        <authorList>
            <person name="Yu D."/>
        </authorList>
    </citation>
    <scope>NUCLEOTIDE SEQUENCE [LARGE SCALE GENOMIC DNA]</scope>
    <source>
        <tissue evidence="1">Leaf</tissue>
    </source>
</reference>
<organism evidence="1 2">
    <name type="scientific">Gossypium arboreum</name>
    <name type="common">Tree cotton</name>
    <name type="synonym">Gossypium nanking</name>
    <dbReference type="NCBI Taxonomy" id="29729"/>
    <lineage>
        <taxon>Eukaryota</taxon>
        <taxon>Viridiplantae</taxon>
        <taxon>Streptophyta</taxon>
        <taxon>Embryophyta</taxon>
        <taxon>Tracheophyta</taxon>
        <taxon>Spermatophyta</taxon>
        <taxon>Magnoliopsida</taxon>
        <taxon>eudicotyledons</taxon>
        <taxon>Gunneridae</taxon>
        <taxon>Pentapetalae</taxon>
        <taxon>rosids</taxon>
        <taxon>malvids</taxon>
        <taxon>Malvales</taxon>
        <taxon>Malvaceae</taxon>
        <taxon>Malvoideae</taxon>
        <taxon>Gossypium</taxon>
    </lineage>
</organism>
<proteinExistence type="predicted"/>
<gene>
    <name evidence="1" type="ORF">PVK06_027519</name>
</gene>
<sequence>MKLAFNSTIQLRKLQTRIMRKVRGSTWGKISKLQCNFFASVDLYRYELSNVTGEVHLETIISSHCSSENDVIELYIKFAEANGFGLSLTTIAMNKGTEAEVKILLHSCTEPMRVYSTPCSKVTMKVQMRKKMQPMKNLLAEGKDLGEEEKAVDVVDNEELDLGPIQQRGPNGSEVILFSELEAIPIESKPCESEYDPSDNSPNPNIWFRAYKPLPYMTNIDLLVRVV</sequence>
<comment type="caution">
    <text evidence="1">The sequence shown here is derived from an EMBL/GenBank/DDBJ whole genome shotgun (WGS) entry which is preliminary data.</text>
</comment>
<name>A0ABR0P0K3_GOSAR</name>
<keyword evidence="2" id="KW-1185">Reference proteome</keyword>
<accession>A0ABR0P0K3</accession>